<feature type="compositionally biased region" description="Basic residues" evidence="1">
    <location>
        <begin position="289"/>
        <end position="323"/>
    </location>
</feature>
<protein>
    <submittedName>
        <fullName evidence="2">Uncharacterized protein</fullName>
    </submittedName>
</protein>
<sequence>MIGIDECIEPNSYVLTISIDTHAAVINVNLNDKENEIFKNVRYYSQVGDYYYSISNVNNDVYNYRNLKNIFRKTLYEPTYIEMENLGKTLKPIYKQMLEGYKVYDDRRYEKSCKIHNMVVYDKILSKFERLNDRYNQLYCYFNPSDAYIGIKLISLHKNMSNATDGIKYELVTPDDIDLSTLSGLIKLSMLINGKDVVSQVIQEALREPQIQDNEVIILNGDSIDVIRMSFFVSLIKLIFNNNCSINLIDFSCSHIYSRVSVAKEDKDRAMEYANVDIEAPASTVGKFGGKKYKKQKKIKRTKNVKKSKKTKKRGNRTRKNKL</sequence>
<accession>A0A6C0CVW0</accession>
<evidence type="ECO:0000313" key="2">
    <source>
        <dbReference type="EMBL" id="QHT08363.1"/>
    </source>
</evidence>
<proteinExistence type="predicted"/>
<feature type="region of interest" description="Disordered" evidence="1">
    <location>
        <begin position="288"/>
        <end position="323"/>
    </location>
</feature>
<evidence type="ECO:0000256" key="1">
    <source>
        <dbReference type="SAM" id="MobiDB-lite"/>
    </source>
</evidence>
<dbReference type="AlphaFoldDB" id="A0A6C0CVW0"/>
<reference evidence="2" key="1">
    <citation type="journal article" date="2020" name="Nature">
        <title>Giant virus diversity and host interactions through global metagenomics.</title>
        <authorList>
            <person name="Schulz F."/>
            <person name="Roux S."/>
            <person name="Paez-Espino D."/>
            <person name="Jungbluth S."/>
            <person name="Walsh D.A."/>
            <person name="Denef V.J."/>
            <person name="McMahon K.D."/>
            <person name="Konstantinidis K.T."/>
            <person name="Eloe-Fadrosh E.A."/>
            <person name="Kyrpides N.C."/>
            <person name="Woyke T."/>
        </authorList>
    </citation>
    <scope>NUCLEOTIDE SEQUENCE</scope>
    <source>
        <strain evidence="2">GVMAG-M-3300022752-66</strain>
    </source>
</reference>
<dbReference type="EMBL" id="MN739494">
    <property type="protein sequence ID" value="QHT08363.1"/>
    <property type="molecule type" value="Genomic_DNA"/>
</dbReference>
<name>A0A6C0CVW0_9ZZZZ</name>
<organism evidence="2">
    <name type="scientific">viral metagenome</name>
    <dbReference type="NCBI Taxonomy" id="1070528"/>
    <lineage>
        <taxon>unclassified sequences</taxon>
        <taxon>metagenomes</taxon>
        <taxon>organismal metagenomes</taxon>
    </lineage>
</organism>